<feature type="domain" description="HD" evidence="1">
    <location>
        <begin position="13"/>
        <end position="115"/>
    </location>
</feature>
<dbReference type="Proteomes" id="UP000430508">
    <property type="component" value="Chromosome"/>
</dbReference>
<dbReference type="Gene3D" id="1.10.3210.10">
    <property type="entry name" value="Hypothetical protein af1432"/>
    <property type="match status" value="1"/>
</dbReference>
<dbReference type="Pfam" id="PF01966">
    <property type="entry name" value="HD"/>
    <property type="match status" value="1"/>
</dbReference>
<evidence type="ECO:0000313" key="2">
    <source>
        <dbReference type="EMBL" id="QHA01910.1"/>
    </source>
</evidence>
<sequence length="141" mass="16370">MEKYIHHKHITCLEHSFSVSYTSFILCRRLGLDFRSAARGGLLHDFFLYDWHTTKPEKGLHGFTHPSAALENAGKYFILNDVEKDIIVKHMWPLTVKLPRYTESFVVAFADKYCALFEIIIPRSAIARKDCLKTLMITNHN</sequence>
<dbReference type="GO" id="GO:0016787">
    <property type="term" value="F:hydrolase activity"/>
    <property type="evidence" value="ECO:0007669"/>
    <property type="project" value="UniProtKB-KW"/>
</dbReference>
<accession>A0A857DKL4</accession>
<dbReference type="SUPFAM" id="SSF109604">
    <property type="entry name" value="HD-domain/PDEase-like"/>
    <property type="match status" value="1"/>
</dbReference>
<keyword evidence="2" id="KW-0378">Hydrolase</keyword>
<protein>
    <submittedName>
        <fullName evidence="2">HD family phosphohydrolase</fullName>
    </submittedName>
</protein>
<dbReference type="EMBL" id="CP046996">
    <property type="protein sequence ID" value="QHA01910.1"/>
    <property type="molecule type" value="Genomic_DNA"/>
</dbReference>
<evidence type="ECO:0000313" key="3">
    <source>
        <dbReference type="Proteomes" id="UP000430508"/>
    </source>
</evidence>
<dbReference type="AlphaFoldDB" id="A0A857DKL4"/>
<proteinExistence type="predicted"/>
<organism evidence="2 3">
    <name type="scientific">Dehalobacter restrictus</name>
    <dbReference type="NCBI Taxonomy" id="55583"/>
    <lineage>
        <taxon>Bacteria</taxon>
        <taxon>Bacillati</taxon>
        <taxon>Bacillota</taxon>
        <taxon>Clostridia</taxon>
        <taxon>Eubacteriales</taxon>
        <taxon>Desulfitobacteriaceae</taxon>
        <taxon>Dehalobacter</taxon>
    </lineage>
</organism>
<name>A0A857DKL4_9FIRM</name>
<reference evidence="2 3" key="1">
    <citation type="submission" date="2019-12" db="EMBL/GenBank/DDBJ databases">
        <title>Sequence classification of anaerobic respiratory reductive dehalogenases: First we see many, then we see few.</title>
        <authorList>
            <person name="Molenda O."/>
            <person name="Puentes Jacome L.A."/>
            <person name="Cao X."/>
            <person name="Nesbo C.L."/>
            <person name="Tang S."/>
            <person name="Morson N."/>
            <person name="Patron J."/>
            <person name="Lomheim L."/>
            <person name="Wishart D.S."/>
            <person name="Edwards E.A."/>
        </authorList>
    </citation>
    <scope>NUCLEOTIDE SEQUENCE [LARGE SCALE GENOMIC DNA]</scope>
    <source>
        <strain evidence="2 3">12DCA</strain>
    </source>
</reference>
<dbReference type="InterPro" id="IPR006674">
    <property type="entry name" value="HD_domain"/>
</dbReference>
<gene>
    <name evidence="2" type="ORF">GQ588_07585</name>
</gene>
<evidence type="ECO:0000259" key="1">
    <source>
        <dbReference type="Pfam" id="PF01966"/>
    </source>
</evidence>